<evidence type="ECO:0000259" key="1">
    <source>
        <dbReference type="Pfam" id="PF00931"/>
    </source>
</evidence>
<comment type="caution">
    <text evidence="2">The sequence shown here is derived from an EMBL/GenBank/DDBJ whole genome shotgun (WGS) entry which is preliminary data.</text>
</comment>
<dbReference type="Proteomes" id="UP000619260">
    <property type="component" value="Unassembled WGS sequence"/>
</dbReference>
<proteinExistence type="predicted"/>
<dbReference type="PRINTS" id="PR00364">
    <property type="entry name" value="DISEASERSIST"/>
</dbReference>
<gene>
    <name evidence="2" type="ORF">Val02_12740</name>
</gene>
<evidence type="ECO:0000313" key="3">
    <source>
        <dbReference type="Proteomes" id="UP000619260"/>
    </source>
</evidence>
<dbReference type="InterPro" id="IPR027417">
    <property type="entry name" value="P-loop_NTPase"/>
</dbReference>
<protein>
    <recommendedName>
        <fullName evidence="1">NB-ARC domain-containing protein</fullName>
    </recommendedName>
</protein>
<dbReference type="PANTHER" id="PTHR47691">
    <property type="entry name" value="REGULATOR-RELATED"/>
    <property type="match status" value="1"/>
</dbReference>
<dbReference type="GO" id="GO:0043531">
    <property type="term" value="F:ADP binding"/>
    <property type="evidence" value="ECO:0007669"/>
    <property type="project" value="InterPro"/>
</dbReference>
<reference evidence="2" key="1">
    <citation type="submission" date="2021-01" db="EMBL/GenBank/DDBJ databases">
        <title>Whole genome shotgun sequence of Virgisporangium aliadipatigenens NBRC 105644.</title>
        <authorList>
            <person name="Komaki H."/>
            <person name="Tamura T."/>
        </authorList>
    </citation>
    <scope>NUCLEOTIDE SEQUENCE</scope>
    <source>
        <strain evidence="2">NBRC 105644</strain>
    </source>
</reference>
<keyword evidence="3" id="KW-1185">Reference proteome</keyword>
<dbReference type="AlphaFoldDB" id="A0A8J3YHM9"/>
<evidence type="ECO:0000313" key="2">
    <source>
        <dbReference type="EMBL" id="GIJ44388.1"/>
    </source>
</evidence>
<dbReference type="InterPro" id="IPR011990">
    <property type="entry name" value="TPR-like_helical_dom_sf"/>
</dbReference>
<dbReference type="Gene3D" id="3.40.50.300">
    <property type="entry name" value="P-loop containing nucleotide triphosphate hydrolases"/>
    <property type="match status" value="1"/>
</dbReference>
<dbReference type="SUPFAM" id="SSF48452">
    <property type="entry name" value="TPR-like"/>
    <property type="match status" value="2"/>
</dbReference>
<dbReference type="Pfam" id="PF00931">
    <property type="entry name" value="NB-ARC"/>
    <property type="match status" value="1"/>
</dbReference>
<accession>A0A8J3YHM9</accession>
<dbReference type="SMART" id="SM00028">
    <property type="entry name" value="TPR"/>
    <property type="match status" value="5"/>
</dbReference>
<feature type="domain" description="NB-ARC" evidence="1">
    <location>
        <begin position="139"/>
        <end position="300"/>
    </location>
</feature>
<dbReference type="RefSeq" id="WP_203897933.1">
    <property type="nucleotide sequence ID" value="NZ_BOPF01000003.1"/>
</dbReference>
<dbReference type="EMBL" id="BOPF01000003">
    <property type="protein sequence ID" value="GIJ44388.1"/>
    <property type="molecule type" value="Genomic_DNA"/>
</dbReference>
<dbReference type="InterPro" id="IPR002182">
    <property type="entry name" value="NB-ARC"/>
</dbReference>
<dbReference type="Gene3D" id="1.25.40.10">
    <property type="entry name" value="Tetratricopeptide repeat domain"/>
    <property type="match status" value="1"/>
</dbReference>
<dbReference type="Pfam" id="PF13424">
    <property type="entry name" value="TPR_12"/>
    <property type="match status" value="2"/>
</dbReference>
<dbReference type="SUPFAM" id="SSF52540">
    <property type="entry name" value="P-loop containing nucleoside triphosphate hydrolases"/>
    <property type="match status" value="1"/>
</dbReference>
<name>A0A8J3YHM9_9ACTN</name>
<dbReference type="InterPro" id="IPR019734">
    <property type="entry name" value="TPR_rpt"/>
</dbReference>
<organism evidence="2 3">
    <name type="scientific">Virgisporangium aliadipatigenens</name>
    <dbReference type="NCBI Taxonomy" id="741659"/>
    <lineage>
        <taxon>Bacteria</taxon>
        <taxon>Bacillati</taxon>
        <taxon>Actinomycetota</taxon>
        <taxon>Actinomycetes</taxon>
        <taxon>Micromonosporales</taxon>
        <taxon>Micromonosporaceae</taxon>
        <taxon>Virgisporangium</taxon>
    </lineage>
</organism>
<dbReference type="PANTHER" id="PTHR47691:SF3">
    <property type="entry name" value="HTH-TYPE TRANSCRIPTIONAL REGULATOR RV0890C-RELATED"/>
    <property type="match status" value="1"/>
</dbReference>
<sequence>MADGPHADLPDPGAAGTVEELTSCLRALKVYAGDPSFTVITERVNRDRRADGRPANEDAARGTVVDCFKAGRRRLDPELVVAVVRALHGDPGYVNQWRQALRVAAGQRAAASQVRVFDALPPELAEFTGRRAELAGLDTLIEDPADLILSIEGMPGVGKTQLAVRMAHRILRRRPTTRVLYVNLRGFHPDPVQPSADPAAVLDAFLRLLGVPGNRVPHESAERHALFRDRLADRPTLLVLDDAADEEQVRRLLADVPGCITLITSRRRLARLTSTTAAVHAFPLDVFTVDETWEYLVRAVPRITVGVDPSAVGRLAQRCGGLPLALRLVTGHMRGTPGWTVTDHADRLDERHAARRIDSGIGVALAQSYQSLPPGHRSLFRMLALHPGPDLDRCAAVALADLAPARVDALLHHLEREHLVRPAGEGRFVMHDLVRAYAAERGVDEDSSTQRRDALGRLLDHYTSATIAAMDTLHPADAGMRRRPETTVAPIVAFPDAAAAKDWLDTELPVLVAVSDHAAEHGLRRHAVDLSVTLFRYLSEHPDEALRIHGNARDAARAAADAADEAAALVGLGAARCIRGDHRAGAGELRAALGLFRSVGDRLGEARALMNLGSATLWQGDHAIALEHMTAARALFECLGATQGVTHTLTNIAYIESLLGRHTSAVEHLAQAIVGYRGIDDVAGEAIALTNLANAENALGETERAVTHFLRAAGASRRVGDRTNEADALEGLAGTYLRLGDPARAVPPLRRALDLCRRVGYRRGEANSLTLLGDVAQHTGDRAAAMGYYLESLAVAGIDPAQRDRAEAGLRRILGGFPQAA</sequence>